<feature type="signal peptide" evidence="10">
    <location>
        <begin position="1"/>
        <end position="31"/>
    </location>
</feature>
<evidence type="ECO:0000256" key="8">
    <source>
        <dbReference type="SAM" id="Coils"/>
    </source>
</evidence>
<keyword evidence="7" id="KW-0998">Cell outer membrane</keyword>
<dbReference type="InterPro" id="IPR003423">
    <property type="entry name" value="OMP_efflux"/>
</dbReference>
<sequence length="466" mass="50317">MTSFAKSLRSSAAVVALLAGIAVIGTPAAQGQTLEEALSLAYETNPELLAARADLRRTDESVTQAKGGWRPSISAAGSFGITDVKGENRGVTTTDDHSYPITGSITATQPLYTFGRVDAQVDEADANVEAARAGLFQSEQSTLLDAVVAYVNVIRDTSILELQINNVERLDKQLEATRDRFRVGEVTRTDVAQSDARRASSEADRTQAEGNLITSRVAFERVVGTVPTTLTEPSIPPGLPTTRDEAVDIATQESYTLIQAKFQELAARHVVSQAEAELLPELNLVTQAEQTYNTNGGDNEVTTLTAEVQLSVPIYQQGVVYSQVRSAKENVNRIRLLVDNERRAVVENAASAFEDYKTALAQIESLRSEVNSAEIALDGVQQEATVGARTVLDVLDAEQELLDAQVNLVTADRNAIVAAFSLLASLGRLTAQDLGLPVEIYDYDRHYLAVESKYYGTEPPGRMPGN</sequence>
<evidence type="ECO:0000256" key="9">
    <source>
        <dbReference type="SAM" id="MobiDB-lite"/>
    </source>
</evidence>
<dbReference type="InterPro" id="IPR051906">
    <property type="entry name" value="TolC-like"/>
</dbReference>
<evidence type="ECO:0000256" key="4">
    <source>
        <dbReference type="ARBA" id="ARBA00022452"/>
    </source>
</evidence>
<dbReference type="GO" id="GO:0015288">
    <property type="term" value="F:porin activity"/>
    <property type="evidence" value="ECO:0007669"/>
    <property type="project" value="TreeGrafter"/>
</dbReference>
<feature type="coiled-coil region" evidence="8">
    <location>
        <begin position="356"/>
        <end position="383"/>
    </location>
</feature>
<dbReference type="NCBIfam" id="TIGR01844">
    <property type="entry name" value="type_I_sec_TolC"/>
    <property type="match status" value="1"/>
</dbReference>
<name>A0A8G2BEA7_9PROT</name>
<reference evidence="11 12" key="1">
    <citation type="submission" date="2016-10" db="EMBL/GenBank/DDBJ databases">
        <authorList>
            <person name="Varghese N."/>
            <person name="Submissions S."/>
        </authorList>
    </citation>
    <scope>NUCLEOTIDE SEQUENCE [LARGE SCALE GENOMIC DNA]</scope>
    <source>
        <strain evidence="11 12">DSM 18839</strain>
    </source>
</reference>
<feature type="region of interest" description="Disordered" evidence="9">
    <location>
        <begin position="189"/>
        <end position="209"/>
    </location>
</feature>
<dbReference type="PANTHER" id="PTHR30026:SF22">
    <property type="entry name" value="OUTER MEMBRANE EFFLUX PROTEIN"/>
    <property type="match status" value="1"/>
</dbReference>
<evidence type="ECO:0000256" key="3">
    <source>
        <dbReference type="ARBA" id="ARBA00022448"/>
    </source>
</evidence>
<dbReference type="Proteomes" id="UP000198615">
    <property type="component" value="Unassembled WGS sequence"/>
</dbReference>
<evidence type="ECO:0000256" key="7">
    <source>
        <dbReference type="ARBA" id="ARBA00023237"/>
    </source>
</evidence>
<feature type="chain" id="PRO_5034722319" evidence="10">
    <location>
        <begin position="32"/>
        <end position="466"/>
    </location>
</feature>
<organism evidence="11 12">
    <name type="scientific">Thalassobaculum litoreum DSM 18839</name>
    <dbReference type="NCBI Taxonomy" id="1123362"/>
    <lineage>
        <taxon>Bacteria</taxon>
        <taxon>Pseudomonadati</taxon>
        <taxon>Pseudomonadota</taxon>
        <taxon>Alphaproteobacteria</taxon>
        <taxon>Rhodospirillales</taxon>
        <taxon>Thalassobaculaceae</taxon>
        <taxon>Thalassobaculum</taxon>
    </lineage>
</organism>
<evidence type="ECO:0000256" key="2">
    <source>
        <dbReference type="ARBA" id="ARBA00007613"/>
    </source>
</evidence>
<dbReference type="RefSeq" id="WP_028794791.1">
    <property type="nucleotide sequence ID" value="NZ_FNBW01000001.1"/>
</dbReference>
<dbReference type="PANTHER" id="PTHR30026">
    <property type="entry name" value="OUTER MEMBRANE PROTEIN TOLC"/>
    <property type="match status" value="1"/>
</dbReference>
<keyword evidence="3" id="KW-0813">Transport</keyword>
<evidence type="ECO:0000256" key="6">
    <source>
        <dbReference type="ARBA" id="ARBA00023136"/>
    </source>
</evidence>
<proteinExistence type="inferred from homology"/>
<dbReference type="GO" id="GO:0015562">
    <property type="term" value="F:efflux transmembrane transporter activity"/>
    <property type="evidence" value="ECO:0007669"/>
    <property type="project" value="InterPro"/>
</dbReference>
<comment type="caution">
    <text evidence="11">The sequence shown here is derived from an EMBL/GenBank/DDBJ whole genome shotgun (WGS) entry which is preliminary data.</text>
</comment>
<evidence type="ECO:0000256" key="10">
    <source>
        <dbReference type="SAM" id="SignalP"/>
    </source>
</evidence>
<keyword evidence="4" id="KW-1134">Transmembrane beta strand</keyword>
<dbReference type="InterPro" id="IPR010130">
    <property type="entry name" value="T1SS_OMP_TolC"/>
</dbReference>
<accession>A0A8G2BEA7</accession>
<keyword evidence="6" id="KW-0472">Membrane</keyword>
<protein>
    <submittedName>
        <fullName evidence="11">Outer membrane protein</fullName>
    </submittedName>
</protein>
<dbReference type="AlphaFoldDB" id="A0A8G2BEA7"/>
<dbReference type="Gene3D" id="1.20.1600.10">
    <property type="entry name" value="Outer membrane efflux proteins (OEP)"/>
    <property type="match status" value="1"/>
</dbReference>
<keyword evidence="10" id="KW-0732">Signal</keyword>
<comment type="similarity">
    <text evidence="2">Belongs to the outer membrane factor (OMF) (TC 1.B.17) family.</text>
</comment>
<evidence type="ECO:0000256" key="1">
    <source>
        <dbReference type="ARBA" id="ARBA00004442"/>
    </source>
</evidence>
<dbReference type="OrthoDB" id="9789368at2"/>
<feature type="compositionally biased region" description="Basic and acidic residues" evidence="9">
    <location>
        <begin position="195"/>
        <end position="207"/>
    </location>
</feature>
<dbReference type="SUPFAM" id="SSF56954">
    <property type="entry name" value="Outer membrane efflux proteins (OEP)"/>
    <property type="match status" value="1"/>
</dbReference>
<evidence type="ECO:0000256" key="5">
    <source>
        <dbReference type="ARBA" id="ARBA00022692"/>
    </source>
</evidence>
<comment type="subcellular location">
    <subcellularLocation>
        <location evidence="1">Cell outer membrane</location>
    </subcellularLocation>
</comment>
<dbReference type="GO" id="GO:0009279">
    <property type="term" value="C:cell outer membrane"/>
    <property type="evidence" value="ECO:0007669"/>
    <property type="project" value="UniProtKB-SubCell"/>
</dbReference>
<dbReference type="Pfam" id="PF02321">
    <property type="entry name" value="OEP"/>
    <property type="match status" value="2"/>
</dbReference>
<gene>
    <name evidence="11" type="ORF">SAMN05660686_00390</name>
</gene>
<keyword evidence="5" id="KW-0812">Transmembrane</keyword>
<dbReference type="EMBL" id="FNBW01000001">
    <property type="protein sequence ID" value="SDF13332.1"/>
    <property type="molecule type" value="Genomic_DNA"/>
</dbReference>
<evidence type="ECO:0000313" key="12">
    <source>
        <dbReference type="Proteomes" id="UP000198615"/>
    </source>
</evidence>
<keyword evidence="12" id="KW-1185">Reference proteome</keyword>
<dbReference type="GO" id="GO:1990281">
    <property type="term" value="C:efflux pump complex"/>
    <property type="evidence" value="ECO:0007669"/>
    <property type="project" value="TreeGrafter"/>
</dbReference>
<evidence type="ECO:0000313" key="11">
    <source>
        <dbReference type="EMBL" id="SDF13332.1"/>
    </source>
</evidence>
<keyword evidence="8" id="KW-0175">Coiled coil</keyword>